<dbReference type="AlphaFoldDB" id="A0AB34R547"/>
<feature type="chain" id="PRO_5044240723" description="Major fimbrial subunit protein N-terminal domain-containing protein" evidence="1">
    <location>
        <begin position="23"/>
        <end position="387"/>
    </location>
</feature>
<evidence type="ECO:0000313" key="2">
    <source>
        <dbReference type="EMBL" id="KIO47054.1"/>
    </source>
</evidence>
<protein>
    <recommendedName>
        <fullName evidence="4">Major fimbrial subunit protein N-terminal domain-containing protein</fullName>
    </recommendedName>
</protein>
<sequence>MKPNIIHSIAVCLAAFALPFMVACSSREESLPEDTTEAALCLNIEPIVQTRSEGAELPDNEKMKSVRVVILHADGTVEHNEFYRLGGAVEREYILLKVKPNEKKKIFLFANEESVSTVEGVAGPNQTLTGFFDNYAESTSGFEAAVNGLYFAPDYSGGKSIPMSSMYEIDFPEKGSFYGTFYVVRVATKFTVNFMNWRGEKVTVNNFTIASHADKNFLMAHVDDTEQNRQLFNGKTWINWLKEVSDASSENDDYATTEAAGWLKDYQLPTQADKTKTYTHGTVTLGVPAVDMENPDNSKPGVAENVPVFYLPESMNPKAGTTDGEQEYTLTINIDGRSEPFVYTLPNLKALFRNTHVVVDITLYNSNEIVVDVIPYSEKFLYPAFGL</sequence>
<comment type="caution">
    <text evidence="2">The sequence shown here is derived from an EMBL/GenBank/DDBJ whole genome shotgun (WGS) entry which is preliminary data.</text>
</comment>
<dbReference type="PROSITE" id="PS51257">
    <property type="entry name" value="PROKAR_LIPOPROTEIN"/>
    <property type="match status" value="1"/>
</dbReference>
<feature type="signal peptide" evidence="1">
    <location>
        <begin position="1"/>
        <end position="22"/>
    </location>
</feature>
<accession>A0AB34R547</accession>
<dbReference type="Proteomes" id="UP000031937">
    <property type="component" value="Unassembled WGS sequence"/>
</dbReference>
<gene>
    <name evidence="2" type="ORF">IE90_03330</name>
</gene>
<proteinExistence type="predicted"/>
<name>A0AB34R547_9PORP</name>
<reference evidence="2 3" key="1">
    <citation type="submission" date="2014-07" db="EMBL/GenBank/DDBJ databases">
        <title>Porphyromonadaceae bacterium OUH 334697 = ATCC BAA-2682 = DSM 28341 draft genome.</title>
        <authorList>
            <person name="Sydenham T.V."/>
            <person name="Hasman H."/>
            <person name="Justesen U.S."/>
        </authorList>
    </citation>
    <scope>NUCLEOTIDE SEQUENCE [LARGE SCALE GENOMIC DNA]</scope>
    <source>
        <strain evidence="2 3">OUH 334697</strain>
    </source>
</reference>
<evidence type="ECO:0008006" key="4">
    <source>
        <dbReference type="Google" id="ProtNLM"/>
    </source>
</evidence>
<evidence type="ECO:0000256" key="1">
    <source>
        <dbReference type="SAM" id="SignalP"/>
    </source>
</evidence>
<evidence type="ECO:0000313" key="3">
    <source>
        <dbReference type="Proteomes" id="UP000031937"/>
    </source>
</evidence>
<dbReference type="RefSeq" id="WP_041502458.1">
    <property type="nucleotide sequence ID" value="NZ_JPIT01000008.1"/>
</dbReference>
<organism evidence="2 3">
    <name type="scientific">Sanguibacteroides justesenii</name>
    <dbReference type="NCBI Taxonomy" id="1547597"/>
    <lineage>
        <taxon>Bacteria</taxon>
        <taxon>Pseudomonadati</taxon>
        <taxon>Bacteroidota</taxon>
        <taxon>Bacteroidia</taxon>
        <taxon>Bacteroidales</taxon>
        <taxon>Porphyromonadaceae</taxon>
        <taxon>Sanguibacteroides</taxon>
    </lineage>
</organism>
<keyword evidence="1" id="KW-0732">Signal</keyword>
<dbReference type="EMBL" id="JPIT01000008">
    <property type="protein sequence ID" value="KIO47054.1"/>
    <property type="molecule type" value="Genomic_DNA"/>
</dbReference>